<organism evidence="7 8">
    <name type="scientific">Pontiella agarivorans</name>
    <dbReference type="NCBI Taxonomy" id="3038953"/>
    <lineage>
        <taxon>Bacteria</taxon>
        <taxon>Pseudomonadati</taxon>
        <taxon>Kiritimatiellota</taxon>
        <taxon>Kiritimatiellia</taxon>
        <taxon>Kiritimatiellales</taxon>
        <taxon>Pontiellaceae</taxon>
        <taxon>Pontiella</taxon>
    </lineage>
</organism>
<evidence type="ECO:0000256" key="2">
    <source>
        <dbReference type="ARBA" id="ARBA00009865"/>
    </source>
</evidence>
<evidence type="ECO:0000256" key="4">
    <source>
        <dbReference type="ARBA" id="ARBA00023295"/>
    </source>
</evidence>
<accession>A0ABU5MSG7</accession>
<evidence type="ECO:0000256" key="1">
    <source>
        <dbReference type="ARBA" id="ARBA00004834"/>
    </source>
</evidence>
<comment type="pathway">
    <text evidence="1">Glycan metabolism; L-arabinan degradation.</text>
</comment>
<dbReference type="PANTHER" id="PTHR43301">
    <property type="entry name" value="ARABINAN ENDO-1,5-ALPHA-L-ARABINOSIDASE"/>
    <property type="match status" value="1"/>
</dbReference>
<dbReference type="RefSeq" id="WP_322606837.1">
    <property type="nucleotide sequence ID" value="NZ_JARVCO010000002.1"/>
</dbReference>
<evidence type="ECO:0000256" key="5">
    <source>
        <dbReference type="RuleBase" id="RU361187"/>
    </source>
</evidence>
<keyword evidence="4 5" id="KW-0326">Glycosidase</keyword>
<keyword evidence="3 5" id="KW-0378">Hydrolase</keyword>
<name>A0ABU5MSG7_9BACT</name>
<reference evidence="7 8" key="1">
    <citation type="journal article" date="2024" name="Appl. Environ. Microbiol.">
        <title>Pontiella agarivorans sp. nov., a novel marine anaerobic bacterium capable of degrading macroalgal polysaccharides and fixing nitrogen.</title>
        <authorList>
            <person name="Liu N."/>
            <person name="Kivenson V."/>
            <person name="Peng X."/>
            <person name="Cui Z."/>
            <person name="Lankiewicz T.S."/>
            <person name="Gosselin K.M."/>
            <person name="English C.J."/>
            <person name="Blair E.M."/>
            <person name="O'Malley M.A."/>
            <person name="Valentine D.L."/>
        </authorList>
    </citation>
    <scope>NUCLEOTIDE SEQUENCE [LARGE SCALE GENOMIC DNA]</scope>
    <source>
        <strain evidence="7 8">NLcol2</strain>
    </source>
</reference>
<dbReference type="InterPro" id="IPR023296">
    <property type="entry name" value="Glyco_hydro_beta-prop_sf"/>
</dbReference>
<proteinExistence type="inferred from homology"/>
<keyword evidence="8" id="KW-1185">Reference proteome</keyword>
<dbReference type="EMBL" id="JARVCO010000002">
    <property type="protein sequence ID" value="MDZ8117031.1"/>
    <property type="molecule type" value="Genomic_DNA"/>
</dbReference>
<dbReference type="Gene3D" id="2.115.10.20">
    <property type="entry name" value="Glycosyl hydrolase domain, family 43"/>
    <property type="match status" value="1"/>
</dbReference>
<protein>
    <submittedName>
        <fullName evidence="7">Family 43 glycosylhydrolase</fullName>
    </submittedName>
</protein>
<evidence type="ECO:0000313" key="8">
    <source>
        <dbReference type="Proteomes" id="UP001290861"/>
    </source>
</evidence>
<sequence>MKWMKPAVVWALLTAAGMAGVKEVGFTTSPAFNIGVEKGVMRRDPSDILKENGRYYVWYTKGDKFAGYDATIWYATSLDGHTWTEQGEAIARGAEGSWDEQSVFTPNILKAEGKFWLFYTAVPKPFLREETKTAIGVMVSDSPDGPWVRCGSNPVLKASENPELFDSFRVDDSCLVVRDGKYWMYYKGRQWGKTSAQTKMGVAIADKPGGPYVKHKANPLIQGGHEVIVWPYGSGIVALIGHRGSKAVRETLQYAGDGISFKKLSSLEGIPWAGGTYRPEAFTDSNQGRMIEWGLQIARKEGELPFLERFDYRWAECAPEE</sequence>
<feature type="signal peptide" evidence="6">
    <location>
        <begin position="1"/>
        <end position="21"/>
    </location>
</feature>
<evidence type="ECO:0000313" key="7">
    <source>
        <dbReference type="EMBL" id="MDZ8117031.1"/>
    </source>
</evidence>
<dbReference type="Proteomes" id="UP001290861">
    <property type="component" value="Unassembled WGS sequence"/>
</dbReference>
<dbReference type="PANTHER" id="PTHR43301:SF3">
    <property type="entry name" value="ARABINAN ENDO-1,5-ALPHA-L-ARABINOSIDASE A-RELATED"/>
    <property type="match status" value="1"/>
</dbReference>
<evidence type="ECO:0000256" key="3">
    <source>
        <dbReference type="ARBA" id="ARBA00022801"/>
    </source>
</evidence>
<comment type="caution">
    <text evidence="7">The sequence shown here is derived from an EMBL/GenBank/DDBJ whole genome shotgun (WGS) entry which is preliminary data.</text>
</comment>
<evidence type="ECO:0000256" key="6">
    <source>
        <dbReference type="SAM" id="SignalP"/>
    </source>
</evidence>
<feature type="chain" id="PRO_5046826467" evidence="6">
    <location>
        <begin position="22"/>
        <end position="321"/>
    </location>
</feature>
<dbReference type="InterPro" id="IPR050727">
    <property type="entry name" value="GH43_arabinanases"/>
</dbReference>
<dbReference type="SUPFAM" id="SSF75005">
    <property type="entry name" value="Arabinanase/levansucrase/invertase"/>
    <property type="match status" value="1"/>
</dbReference>
<dbReference type="InterPro" id="IPR006710">
    <property type="entry name" value="Glyco_hydro_43"/>
</dbReference>
<dbReference type="Pfam" id="PF04616">
    <property type="entry name" value="Glyco_hydro_43"/>
    <property type="match status" value="1"/>
</dbReference>
<gene>
    <name evidence="7" type="ORF">P9H32_00200</name>
</gene>
<comment type="similarity">
    <text evidence="2 5">Belongs to the glycosyl hydrolase 43 family.</text>
</comment>
<keyword evidence="6" id="KW-0732">Signal</keyword>